<feature type="region of interest" description="Disordered" evidence="1">
    <location>
        <begin position="1"/>
        <end position="31"/>
    </location>
</feature>
<sequence>MFQVSGLARSDSSNSEAGHKSERTIVLEPGGPGGSGTSYVWEAAEQVTGRLNNGQFDVFGWDPRGVNTSLPSMSCYSNDAFRDRWSLLTRKYREESNPLDQLYISDAMNNATFHTCHERLGDFGRFINTASVARDLRNCFACLTTSPRT</sequence>
<name>A0A9P9JMQ4_9HYPO</name>
<evidence type="ECO:0008006" key="4">
    <source>
        <dbReference type="Google" id="ProtNLM"/>
    </source>
</evidence>
<protein>
    <recommendedName>
        <fullName evidence="4">AB hydrolase-1 domain-containing protein</fullName>
    </recommendedName>
</protein>
<accession>A0A9P9JMQ4</accession>
<comment type="caution">
    <text evidence="2">The sequence shown here is derived from an EMBL/GenBank/DDBJ whole genome shotgun (WGS) entry which is preliminary data.</text>
</comment>
<dbReference type="OrthoDB" id="425534at2759"/>
<evidence type="ECO:0000313" key="2">
    <source>
        <dbReference type="EMBL" id="KAH7175915.1"/>
    </source>
</evidence>
<keyword evidence="3" id="KW-1185">Reference proteome</keyword>
<dbReference type="AlphaFoldDB" id="A0A9P9JMQ4"/>
<dbReference type="Proteomes" id="UP000738349">
    <property type="component" value="Unassembled WGS sequence"/>
</dbReference>
<organism evidence="2 3">
    <name type="scientific">Dactylonectria macrodidyma</name>
    <dbReference type="NCBI Taxonomy" id="307937"/>
    <lineage>
        <taxon>Eukaryota</taxon>
        <taxon>Fungi</taxon>
        <taxon>Dikarya</taxon>
        <taxon>Ascomycota</taxon>
        <taxon>Pezizomycotina</taxon>
        <taxon>Sordariomycetes</taxon>
        <taxon>Hypocreomycetidae</taxon>
        <taxon>Hypocreales</taxon>
        <taxon>Nectriaceae</taxon>
        <taxon>Dactylonectria</taxon>
    </lineage>
</organism>
<proteinExistence type="predicted"/>
<evidence type="ECO:0000313" key="3">
    <source>
        <dbReference type="Proteomes" id="UP000738349"/>
    </source>
</evidence>
<dbReference type="EMBL" id="JAGMUV010000001">
    <property type="protein sequence ID" value="KAH7175915.1"/>
    <property type="molecule type" value="Genomic_DNA"/>
</dbReference>
<gene>
    <name evidence="2" type="ORF">EDB81DRAFT_28870</name>
</gene>
<reference evidence="2" key="1">
    <citation type="journal article" date="2021" name="Nat. Commun.">
        <title>Genetic determinants of endophytism in the Arabidopsis root mycobiome.</title>
        <authorList>
            <person name="Mesny F."/>
            <person name="Miyauchi S."/>
            <person name="Thiergart T."/>
            <person name="Pickel B."/>
            <person name="Atanasova L."/>
            <person name="Karlsson M."/>
            <person name="Huettel B."/>
            <person name="Barry K.W."/>
            <person name="Haridas S."/>
            <person name="Chen C."/>
            <person name="Bauer D."/>
            <person name="Andreopoulos W."/>
            <person name="Pangilinan J."/>
            <person name="LaButti K."/>
            <person name="Riley R."/>
            <person name="Lipzen A."/>
            <person name="Clum A."/>
            <person name="Drula E."/>
            <person name="Henrissat B."/>
            <person name="Kohler A."/>
            <person name="Grigoriev I.V."/>
            <person name="Martin F.M."/>
            <person name="Hacquard S."/>
        </authorList>
    </citation>
    <scope>NUCLEOTIDE SEQUENCE</scope>
    <source>
        <strain evidence="2">MPI-CAGE-AT-0147</strain>
    </source>
</reference>
<evidence type="ECO:0000256" key="1">
    <source>
        <dbReference type="SAM" id="MobiDB-lite"/>
    </source>
</evidence>